<sequence>MGAGTLQALTLTIAAMSTVSAPNSAPAVSPAAVLSWHQRLLPLLPLGGVAWLAMVLANHPAISRYGLSALTLAMCAGMVAANTMPKHWLQPLAPGMQIARHYLLRLGVALYGLRLTFASIAALGLPGIVVPLAMLLATLLFGTWIGTKVFGLSRREAILVSSGSAICGAAAAIAVSSVVRTDDKQTAVAVATVVLFGTVGMLLYPYLFDLVTGPWHWNVSERMFGIFTGATLHEVAQVIAAGKMIGDTTADAAVVAKMVRVLALGPVLLVMALWPNKEAKAQAGGPRLRGLLKSVPWFAVGFVAVMAVNSVGAVPQEWKGGLIALDNWLLACAMLAIGLHTRIGDLLRAGRKPLALAGVLFIFLMVAGASLCYVMA</sequence>
<dbReference type="InterPro" id="IPR004630">
    <property type="entry name" value="UPF0324_YeiH-like"/>
</dbReference>
<feature type="transmembrane region" description="Helical" evidence="7">
    <location>
        <begin position="254"/>
        <end position="274"/>
    </location>
</feature>
<dbReference type="Proteomes" id="UP000701702">
    <property type="component" value="Unassembled WGS sequence"/>
</dbReference>
<protein>
    <submittedName>
        <fullName evidence="8">Uncharacterized protein</fullName>
    </submittedName>
</protein>
<organism evidence="8 9">
    <name type="scientific">Cupriavidus pinatubonensis</name>
    <dbReference type="NCBI Taxonomy" id="248026"/>
    <lineage>
        <taxon>Bacteria</taxon>
        <taxon>Pseudomonadati</taxon>
        <taxon>Pseudomonadota</taxon>
        <taxon>Betaproteobacteria</taxon>
        <taxon>Burkholderiales</taxon>
        <taxon>Burkholderiaceae</taxon>
        <taxon>Cupriavidus</taxon>
    </lineage>
</organism>
<dbReference type="Pfam" id="PF03601">
    <property type="entry name" value="Cons_hypoth698"/>
    <property type="match status" value="1"/>
</dbReference>
<feature type="transmembrane region" description="Helical" evidence="7">
    <location>
        <begin position="320"/>
        <end position="341"/>
    </location>
</feature>
<evidence type="ECO:0000256" key="4">
    <source>
        <dbReference type="ARBA" id="ARBA00022692"/>
    </source>
</evidence>
<keyword evidence="4 7" id="KW-0812">Transmembrane</keyword>
<feature type="transmembrane region" description="Helical" evidence="7">
    <location>
        <begin position="295"/>
        <end position="314"/>
    </location>
</feature>
<evidence type="ECO:0000256" key="2">
    <source>
        <dbReference type="ARBA" id="ARBA00007977"/>
    </source>
</evidence>
<gene>
    <name evidence="8" type="ORF">LMG23994_03309</name>
</gene>
<dbReference type="PANTHER" id="PTHR30106">
    <property type="entry name" value="INNER MEMBRANE PROTEIN YEIH-RELATED"/>
    <property type="match status" value="1"/>
</dbReference>
<proteinExistence type="inferred from homology"/>
<feature type="transmembrane region" description="Helical" evidence="7">
    <location>
        <begin position="353"/>
        <end position="375"/>
    </location>
</feature>
<comment type="similarity">
    <text evidence="2">Belongs to the UPF0324 family.</text>
</comment>
<evidence type="ECO:0000256" key="7">
    <source>
        <dbReference type="SAM" id="Phobius"/>
    </source>
</evidence>
<evidence type="ECO:0000256" key="5">
    <source>
        <dbReference type="ARBA" id="ARBA00022989"/>
    </source>
</evidence>
<comment type="caution">
    <text evidence="8">The sequence shown here is derived from an EMBL/GenBank/DDBJ whole genome shotgun (WGS) entry which is preliminary data.</text>
</comment>
<dbReference type="NCBIfam" id="TIGR00698">
    <property type="entry name" value="YeiH family putative sulfate export transporter"/>
    <property type="match status" value="1"/>
</dbReference>
<evidence type="ECO:0000256" key="3">
    <source>
        <dbReference type="ARBA" id="ARBA00022475"/>
    </source>
</evidence>
<dbReference type="PANTHER" id="PTHR30106:SF2">
    <property type="entry name" value="UPF0324 INNER MEMBRANE PROTEIN YEIH"/>
    <property type="match status" value="1"/>
</dbReference>
<dbReference type="InterPro" id="IPR018383">
    <property type="entry name" value="UPF0324_pro"/>
</dbReference>
<dbReference type="EMBL" id="CAJZAF010000017">
    <property type="protein sequence ID" value="CAG9176184.1"/>
    <property type="molecule type" value="Genomic_DNA"/>
</dbReference>
<keyword evidence="6 7" id="KW-0472">Membrane</keyword>
<evidence type="ECO:0000256" key="6">
    <source>
        <dbReference type="ARBA" id="ARBA00023136"/>
    </source>
</evidence>
<feature type="transmembrane region" description="Helical" evidence="7">
    <location>
        <begin position="186"/>
        <end position="207"/>
    </location>
</feature>
<keyword evidence="5 7" id="KW-1133">Transmembrane helix</keyword>
<reference evidence="8 9" key="1">
    <citation type="submission" date="2021-08" db="EMBL/GenBank/DDBJ databases">
        <authorList>
            <person name="Peeters C."/>
        </authorList>
    </citation>
    <scope>NUCLEOTIDE SEQUENCE [LARGE SCALE GENOMIC DNA]</scope>
    <source>
        <strain evidence="8 9">LMG 23994</strain>
    </source>
</reference>
<feature type="transmembrane region" description="Helical" evidence="7">
    <location>
        <begin position="157"/>
        <end position="179"/>
    </location>
</feature>
<comment type="subcellular location">
    <subcellularLocation>
        <location evidence="1">Cell membrane</location>
        <topology evidence="1">Multi-pass membrane protein</topology>
    </subcellularLocation>
</comment>
<keyword evidence="3" id="KW-1003">Cell membrane</keyword>
<evidence type="ECO:0000313" key="9">
    <source>
        <dbReference type="Proteomes" id="UP000701702"/>
    </source>
</evidence>
<name>A0ABM8X869_9BURK</name>
<keyword evidence="9" id="KW-1185">Reference proteome</keyword>
<evidence type="ECO:0000313" key="8">
    <source>
        <dbReference type="EMBL" id="CAG9176184.1"/>
    </source>
</evidence>
<accession>A0ABM8X869</accession>
<evidence type="ECO:0000256" key="1">
    <source>
        <dbReference type="ARBA" id="ARBA00004651"/>
    </source>
</evidence>